<dbReference type="OrthoDB" id="498204at2759"/>
<reference evidence="2" key="1">
    <citation type="submission" date="2019-05" db="EMBL/GenBank/DDBJ databases">
        <authorList>
            <person name="Piombo E."/>
        </authorList>
    </citation>
    <scope>NUCLEOTIDE SEQUENCE</scope>
    <source>
        <strain evidence="2">C2S</strain>
    </source>
</reference>
<feature type="region of interest" description="Disordered" evidence="1">
    <location>
        <begin position="1"/>
        <end position="22"/>
    </location>
</feature>
<dbReference type="Gene3D" id="3.30.1360.120">
    <property type="entry name" value="Probable tRNA modification gtpase trme, domain 1"/>
    <property type="match status" value="1"/>
</dbReference>
<comment type="caution">
    <text evidence="2">The sequence shown here is derived from an EMBL/GenBank/DDBJ whole genome shotgun (WGS) entry which is preliminary data.</text>
</comment>
<organism evidence="2 3">
    <name type="scientific">Fusarium fujikuroi</name>
    <name type="common">Bakanae and foot rot disease fungus</name>
    <name type="synonym">Gibberella fujikuroi</name>
    <dbReference type="NCBI Taxonomy" id="5127"/>
    <lineage>
        <taxon>Eukaryota</taxon>
        <taxon>Fungi</taxon>
        <taxon>Dikarya</taxon>
        <taxon>Ascomycota</taxon>
        <taxon>Pezizomycotina</taxon>
        <taxon>Sordariomycetes</taxon>
        <taxon>Hypocreomycetidae</taxon>
        <taxon>Hypocreales</taxon>
        <taxon>Nectriaceae</taxon>
        <taxon>Fusarium</taxon>
        <taxon>Fusarium fujikuroi species complex</taxon>
    </lineage>
</organism>
<dbReference type="InterPro" id="IPR027266">
    <property type="entry name" value="TrmE/GcvT-like"/>
</dbReference>
<gene>
    <name evidence="2" type="ORF">C2S_3765</name>
</gene>
<dbReference type="AlphaFoldDB" id="A0A9Q9REW3"/>
<protein>
    <submittedName>
        <fullName evidence="2">Uncharacterized protein</fullName>
    </submittedName>
</protein>
<dbReference type="SUPFAM" id="SSF103025">
    <property type="entry name" value="Folate-binding domain"/>
    <property type="match status" value="1"/>
</dbReference>
<dbReference type="Proteomes" id="UP000760494">
    <property type="component" value="Unassembled WGS sequence"/>
</dbReference>
<proteinExistence type="predicted"/>
<accession>A0A9Q9REW3</accession>
<evidence type="ECO:0000313" key="2">
    <source>
        <dbReference type="EMBL" id="VTT58886.1"/>
    </source>
</evidence>
<evidence type="ECO:0000256" key="1">
    <source>
        <dbReference type="SAM" id="MobiDB-lite"/>
    </source>
</evidence>
<evidence type="ECO:0000313" key="3">
    <source>
        <dbReference type="Proteomes" id="UP000760494"/>
    </source>
</evidence>
<sequence>MPESAASKFHGEQNAVPVAPNVPVDPSVNTWSRFISTFEASEFTDWVDESLSWKKTCYIGDWSPLLKMRVRGPDSKAFFEYLSTNQWPNFQPN</sequence>
<dbReference type="EMBL" id="CABFJX010000024">
    <property type="protein sequence ID" value="VTT58886.1"/>
    <property type="molecule type" value="Genomic_DNA"/>
</dbReference>
<name>A0A9Q9REW3_FUSFU</name>